<comment type="caution">
    <text evidence="2">The sequence shown here is derived from an EMBL/GenBank/DDBJ whole genome shotgun (WGS) entry which is preliminary data.</text>
</comment>
<dbReference type="InterPro" id="IPR025528">
    <property type="entry name" value="BrnA_antitoxin"/>
</dbReference>
<reference evidence="2 3" key="1">
    <citation type="submission" date="2019-02" db="EMBL/GenBank/DDBJ databases">
        <authorList>
            <person name="Feng G."/>
        </authorList>
    </citation>
    <scope>NUCLEOTIDE SEQUENCE [LARGE SCALE GENOMIC DNA]</scope>
    <source>
        <strain evidence="2 3">CCTCC AB 2011146</strain>
    </source>
</reference>
<dbReference type="EMBL" id="SEOO01000003">
    <property type="protein sequence ID" value="RYM14241.1"/>
    <property type="molecule type" value="Genomic_DNA"/>
</dbReference>
<dbReference type="OrthoDB" id="361944at2"/>
<evidence type="ECO:0008006" key="4">
    <source>
        <dbReference type="Google" id="ProtNLM"/>
    </source>
</evidence>
<evidence type="ECO:0000313" key="2">
    <source>
        <dbReference type="EMBL" id="RYM14241.1"/>
    </source>
</evidence>
<protein>
    <recommendedName>
        <fullName evidence="4">BrnA antitoxin family protein</fullName>
    </recommendedName>
</protein>
<gene>
    <name evidence="2" type="ORF">EWH12_03495</name>
</gene>
<name>A0A8G1ZIV9_9SPHN</name>
<dbReference type="Proteomes" id="UP000291572">
    <property type="component" value="Unassembled WGS sequence"/>
</dbReference>
<sequence>MMKNAKSTGASWSDPDDAPKLAQDWANGADAYHGKALIRRGRPTLAQTKQHVSLRLDPDVIESFKADGPGWQGRINEALRKAAGL</sequence>
<proteinExistence type="predicted"/>
<dbReference type="AlphaFoldDB" id="A0A8G1ZIV9"/>
<evidence type="ECO:0000313" key="3">
    <source>
        <dbReference type="Proteomes" id="UP000291572"/>
    </source>
</evidence>
<feature type="compositionally biased region" description="Polar residues" evidence="1">
    <location>
        <begin position="1"/>
        <end position="11"/>
    </location>
</feature>
<dbReference type="Pfam" id="PF14384">
    <property type="entry name" value="BrnA_antitoxin"/>
    <property type="match status" value="1"/>
</dbReference>
<accession>A0A8G1ZIV9</accession>
<organism evidence="2 3">
    <name type="scientific">Sphingobium cupriresistens</name>
    <dbReference type="NCBI Taxonomy" id="1132417"/>
    <lineage>
        <taxon>Bacteria</taxon>
        <taxon>Pseudomonadati</taxon>
        <taxon>Pseudomonadota</taxon>
        <taxon>Alphaproteobacteria</taxon>
        <taxon>Sphingomonadales</taxon>
        <taxon>Sphingomonadaceae</taxon>
        <taxon>Sphingobium</taxon>
    </lineage>
</organism>
<evidence type="ECO:0000256" key="1">
    <source>
        <dbReference type="SAM" id="MobiDB-lite"/>
    </source>
</evidence>
<feature type="region of interest" description="Disordered" evidence="1">
    <location>
        <begin position="1"/>
        <end position="25"/>
    </location>
</feature>